<keyword evidence="2" id="KW-1185">Reference proteome</keyword>
<reference evidence="1 2" key="1">
    <citation type="journal article" date="2015" name="Genome Biol. Evol.">
        <title>Phylogenomic analyses indicate that early fungi evolved digesting cell walls of algal ancestors of land plants.</title>
        <authorList>
            <person name="Chang Y."/>
            <person name="Wang S."/>
            <person name="Sekimoto S."/>
            <person name="Aerts A.L."/>
            <person name="Choi C."/>
            <person name="Clum A."/>
            <person name="LaButti K.M."/>
            <person name="Lindquist E.A."/>
            <person name="Yee Ngan C."/>
            <person name="Ohm R.A."/>
            <person name="Salamov A.A."/>
            <person name="Grigoriev I.V."/>
            <person name="Spatafora J.W."/>
            <person name="Berbee M.L."/>
        </authorList>
    </citation>
    <scope>NUCLEOTIDE SEQUENCE [LARGE SCALE GENOMIC DNA]</scope>
    <source>
        <strain evidence="1 2">NRRL 28638</strain>
    </source>
</reference>
<dbReference type="Proteomes" id="UP000070444">
    <property type="component" value="Unassembled WGS sequence"/>
</dbReference>
<evidence type="ECO:0000313" key="2">
    <source>
        <dbReference type="Proteomes" id="UP000070444"/>
    </source>
</evidence>
<organism evidence="1 2">
    <name type="scientific">Conidiobolus coronatus (strain ATCC 28846 / CBS 209.66 / NRRL 28638)</name>
    <name type="common">Delacroixia coronata</name>
    <dbReference type="NCBI Taxonomy" id="796925"/>
    <lineage>
        <taxon>Eukaryota</taxon>
        <taxon>Fungi</taxon>
        <taxon>Fungi incertae sedis</taxon>
        <taxon>Zoopagomycota</taxon>
        <taxon>Entomophthoromycotina</taxon>
        <taxon>Entomophthoromycetes</taxon>
        <taxon>Entomophthorales</taxon>
        <taxon>Ancylistaceae</taxon>
        <taxon>Conidiobolus</taxon>
    </lineage>
</organism>
<gene>
    <name evidence="1" type="ORF">CONCODRAFT_18847</name>
</gene>
<protein>
    <submittedName>
        <fullName evidence="1">Uncharacterized protein</fullName>
    </submittedName>
</protein>
<accession>A0A137P0V1</accession>
<dbReference type="EMBL" id="KQ964565">
    <property type="protein sequence ID" value="KXN68667.1"/>
    <property type="molecule type" value="Genomic_DNA"/>
</dbReference>
<name>A0A137P0V1_CONC2</name>
<evidence type="ECO:0000313" key="1">
    <source>
        <dbReference type="EMBL" id="KXN68667.1"/>
    </source>
</evidence>
<dbReference type="AlphaFoldDB" id="A0A137P0V1"/>
<proteinExistence type="predicted"/>
<sequence length="196" mass="22090">MTEIPSLNEDIGHIIDQVNPNDSDQNKPIYNGYAVSYANILNNSQNKIHPSTVPYSLTFDFSKFHFNDLKATSTDPIRLDTDFDKARNEIIKAFIPQGAISAQSKYPQRYIEIGGTQLNPTITQDNQHTVITCKLQNVPATAKHGVGPTFEEHLRTFFSEFGIVITANHLPLSPELPGIYSHKNKLPTQQSKYVYR</sequence>